<keyword evidence="3" id="KW-1185">Reference proteome</keyword>
<name>A0AAU9WTM2_9CNID</name>
<dbReference type="AlphaFoldDB" id="A0AAU9WTM2"/>
<gene>
    <name evidence="2" type="ORF">PMEA_00011916</name>
</gene>
<protein>
    <submittedName>
        <fullName evidence="2">Uncharacterized protein</fullName>
    </submittedName>
</protein>
<evidence type="ECO:0000256" key="1">
    <source>
        <dbReference type="SAM" id="MobiDB-lite"/>
    </source>
</evidence>
<sequence length="71" mass="8159">QIVKRDDTPKGVGTTKGNKDLLSWPEEHKEVKDPLKNHRYEIIFVGIDGEEVASKVKIERKVWFDGAKLNK</sequence>
<proteinExistence type="predicted"/>
<dbReference type="EMBL" id="CALNXJ010000021">
    <property type="protein sequence ID" value="CAH3125222.1"/>
    <property type="molecule type" value="Genomic_DNA"/>
</dbReference>
<accession>A0AAU9WTM2</accession>
<organism evidence="2 3">
    <name type="scientific">Pocillopora meandrina</name>
    <dbReference type="NCBI Taxonomy" id="46732"/>
    <lineage>
        <taxon>Eukaryota</taxon>
        <taxon>Metazoa</taxon>
        <taxon>Cnidaria</taxon>
        <taxon>Anthozoa</taxon>
        <taxon>Hexacorallia</taxon>
        <taxon>Scleractinia</taxon>
        <taxon>Astrocoeniina</taxon>
        <taxon>Pocilloporidae</taxon>
        <taxon>Pocillopora</taxon>
    </lineage>
</organism>
<reference evidence="2 3" key="1">
    <citation type="submission" date="2022-05" db="EMBL/GenBank/DDBJ databases">
        <authorList>
            <consortium name="Genoscope - CEA"/>
            <person name="William W."/>
        </authorList>
    </citation>
    <scope>NUCLEOTIDE SEQUENCE [LARGE SCALE GENOMIC DNA]</scope>
</reference>
<comment type="caution">
    <text evidence="2">The sequence shown here is derived from an EMBL/GenBank/DDBJ whole genome shotgun (WGS) entry which is preliminary data.</text>
</comment>
<feature type="non-terminal residue" evidence="2">
    <location>
        <position position="1"/>
    </location>
</feature>
<dbReference type="Proteomes" id="UP001159428">
    <property type="component" value="Unassembled WGS sequence"/>
</dbReference>
<feature type="region of interest" description="Disordered" evidence="1">
    <location>
        <begin position="1"/>
        <end position="25"/>
    </location>
</feature>
<evidence type="ECO:0000313" key="2">
    <source>
        <dbReference type="EMBL" id="CAH3125222.1"/>
    </source>
</evidence>
<evidence type="ECO:0000313" key="3">
    <source>
        <dbReference type="Proteomes" id="UP001159428"/>
    </source>
</evidence>